<protein>
    <submittedName>
        <fullName evidence="1">Uncharacterized protein</fullName>
    </submittedName>
</protein>
<reference evidence="1" key="1">
    <citation type="submission" date="2017-02" db="EMBL/GenBank/DDBJ databases">
        <authorList>
            <person name="Regsiter A."/>
            <person name="William W."/>
        </authorList>
    </citation>
    <scope>NUCLEOTIDE SEQUENCE</scope>
    <source>
        <strain evidence="1">BdmA 4</strain>
    </source>
</reference>
<dbReference type="EMBL" id="FWDO01000004">
    <property type="protein sequence ID" value="SLM17438.1"/>
    <property type="molecule type" value="Genomic_DNA"/>
</dbReference>
<evidence type="ECO:0000313" key="1">
    <source>
        <dbReference type="EMBL" id="SLM17438.1"/>
    </source>
</evidence>
<dbReference type="AlphaFoldDB" id="A0A3P3XME5"/>
<accession>A0A3P3XME5</accession>
<organism evidence="1">
    <name type="scientific">uncultured spirochete</name>
    <dbReference type="NCBI Taxonomy" id="156406"/>
    <lineage>
        <taxon>Bacteria</taxon>
        <taxon>Pseudomonadati</taxon>
        <taxon>Spirochaetota</taxon>
        <taxon>Spirochaetia</taxon>
        <taxon>Spirochaetales</taxon>
        <taxon>environmental samples</taxon>
    </lineage>
</organism>
<proteinExistence type="predicted"/>
<gene>
    <name evidence="1" type="ORF">SPIRO4BDMA_40007</name>
</gene>
<name>A0A3P3XME5_9SPIR</name>
<sequence length="23" mass="2522">MLSEIGVAVKFWLVVLFGLGKQS</sequence>